<keyword evidence="5 10" id="KW-0963">Cytoplasm</keyword>
<evidence type="ECO:0000256" key="1">
    <source>
        <dbReference type="ARBA" id="ARBA00000971"/>
    </source>
</evidence>
<dbReference type="PANTHER" id="PTHR10012">
    <property type="entry name" value="SERINE/THREONINE-PROTEIN PHOSPHATASE 2A REGULATORY SUBUNIT B"/>
    <property type="match status" value="1"/>
</dbReference>
<protein>
    <recommendedName>
        <fullName evidence="8 10">Serine/threonine-protein phosphatase 2A activator</fullName>
        <ecNumber evidence="4 10">5.2.1.8</ecNumber>
    </recommendedName>
    <alternativeName>
        <fullName evidence="9 10">Phosphotyrosyl phosphatase activator</fullName>
    </alternativeName>
</protein>
<comment type="similarity">
    <text evidence="3 10">Belongs to the PTPA-type PPIase family.</text>
</comment>
<evidence type="ECO:0000313" key="12">
    <source>
        <dbReference type="WBParaSite" id="TMUE_2000009165.1"/>
    </source>
</evidence>
<keyword evidence="7 10" id="KW-0413">Isomerase</keyword>
<accession>A0A5S6QPK5</accession>
<evidence type="ECO:0000256" key="9">
    <source>
        <dbReference type="ARBA" id="ARBA00044820"/>
    </source>
</evidence>
<dbReference type="EC" id="5.2.1.8" evidence="4 10"/>
<dbReference type="GO" id="GO:0000159">
    <property type="term" value="C:protein phosphatase type 2A complex"/>
    <property type="evidence" value="ECO:0007669"/>
    <property type="project" value="TreeGrafter"/>
</dbReference>
<evidence type="ECO:0000256" key="4">
    <source>
        <dbReference type="ARBA" id="ARBA00013194"/>
    </source>
</evidence>
<comment type="subcellular location">
    <subcellularLocation>
        <location evidence="2 10">Cytoplasm</location>
    </subcellularLocation>
</comment>
<dbReference type="InterPro" id="IPR043170">
    <property type="entry name" value="PTPA_C_lid"/>
</dbReference>
<dbReference type="GO" id="GO:0008160">
    <property type="term" value="F:protein tyrosine phosphatase activator activity"/>
    <property type="evidence" value="ECO:0007669"/>
    <property type="project" value="TreeGrafter"/>
</dbReference>
<dbReference type="Pfam" id="PF03095">
    <property type="entry name" value="PTPA"/>
    <property type="match status" value="1"/>
</dbReference>
<dbReference type="GO" id="GO:0003755">
    <property type="term" value="F:peptidyl-prolyl cis-trans isomerase activity"/>
    <property type="evidence" value="ECO:0007669"/>
    <property type="project" value="UniProtKB-KW"/>
</dbReference>
<dbReference type="InterPro" id="IPR004327">
    <property type="entry name" value="Phstyr_phstse_ac"/>
</dbReference>
<dbReference type="AlphaFoldDB" id="A0A5S6QPK5"/>
<evidence type="ECO:0000256" key="10">
    <source>
        <dbReference type="RuleBase" id="RU361210"/>
    </source>
</evidence>
<dbReference type="GO" id="GO:0005634">
    <property type="term" value="C:nucleus"/>
    <property type="evidence" value="ECO:0007669"/>
    <property type="project" value="TreeGrafter"/>
</dbReference>
<evidence type="ECO:0000256" key="6">
    <source>
        <dbReference type="ARBA" id="ARBA00023110"/>
    </source>
</evidence>
<evidence type="ECO:0000256" key="2">
    <source>
        <dbReference type="ARBA" id="ARBA00004496"/>
    </source>
</evidence>
<sequence length="399" mass="45941">MEGVTEQIDARLCKSELDNYFSYCKRQPHRFDLFSLDEYVWCFQQQAPKRMQNVDRNALCTRNLSINKALSLELVCVNGGIRMADALPSFVHPKREILSIRDMQKWTNSKAFHRYVGFLEQLNRSVQGRSLTDTLEETKVSLLLRLRFVMRMLMFRIIRDLLAMLDVLDKWIDQTPPADQNSRFGNVVFRKWQALLKENSVSLTSALLGSRHENAAIELVPYLEDSFGNATRIDYGTGTDPAAIVNRVFARYIELCRKLQNVYMLEPAGSHGVWCLDDFHFLPFFFGSSQLIGHDRLEPSSYLQEDVARTFANQYMFMSCIHHINTVKVGPFAEHSNQLWNISAVHSWRKMNAGLLRMYIAEVLHKFPVVQHFVFGTLLPIEPEAVTVNPTVEPLTGLA</sequence>
<keyword evidence="6 10" id="KW-0697">Rotamase</keyword>
<evidence type="ECO:0000256" key="8">
    <source>
        <dbReference type="ARBA" id="ARBA00044786"/>
    </source>
</evidence>
<dbReference type="PANTHER" id="PTHR10012:SF0">
    <property type="entry name" value="SERINE_THREONINE-PROTEIN PHOSPHATASE 2A ACTIVATOR"/>
    <property type="match status" value="1"/>
</dbReference>
<dbReference type="SUPFAM" id="SSF140984">
    <property type="entry name" value="PTPA-like"/>
    <property type="match status" value="1"/>
</dbReference>
<evidence type="ECO:0000256" key="7">
    <source>
        <dbReference type="ARBA" id="ARBA00023235"/>
    </source>
</evidence>
<dbReference type="Gene3D" id="1.20.120.1150">
    <property type="match status" value="1"/>
</dbReference>
<keyword evidence="11" id="KW-1185">Reference proteome</keyword>
<dbReference type="WBParaSite" id="TMUE_2000009165.1">
    <property type="protein sequence ID" value="TMUE_2000009165.1"/>
    <property type="gene ID" value="WBGene00286267"/>
</dbReference>
<dbReference type="InterPro" id="IPR037218">
    <property type="entry name" value="PTPA_sf"/>
</dbReference>
<evidence type="ECO:0000256" key="3">
    <source>
        <dbReference type="ARBA" id="ARBA00011019"/>
    </source>
</evidence>
<dbReference type="Proteomes" id="UP000046395">
    <property type="component" value="Unassembled WGS sequence"/>
</dbReference>
<comment type="function">
    <text evidence="10">PPIases accelerate the folding of proteins. It catalyzes the cis-trans isomerization of proline imidic peptide bonds in oligopeptides.</text>
</comment>
<dbReference type="GO" id="GO:0005737">
    <property type="term" value="C:cytoplasm"/>
    <property type="evidence" value="ECO:0007669"/>
    <property type="project" value="UniProtKB-SubCell"/>
</dbReference>
<evidence type="ECO:0000313" key="11">
    <source>
        <dbReference type="Proteomes" id="UP000046395"/>
    </source>
</evidence>
<organism evidence="11 12">
    <name type="scientific">Trichuris muris</name>
    <name type="common">Mouse whipworm</name>
    <dbReference type="NCBI Taxonomy" id="70415"/>
    <lineage>
        <taxon>Eukaryota</taxon>
        <taxon>Metazoa</taxon>
        <taxon>Ecdysozoa</taxon>
        <taxon>Nematoda</taxon>
        <taxon>Enoplea</taxon>
        <taxon>Dorylaimia</taxon>
        <taxon>Trichinellida</taxon>
        <taxon>Trichuridae</taxon>
        <taxon>Trichuris</taxon>
    </lineage>
</organism>
<dbReference type="CDD" id="cd04087">
    <property type="entry name" value="PTPA"/>
    <property type="match status" value="1"/>
</dbReference>
<evidence type="ECO:0000256" key="5">
    <source>
        <dbReference type="ARBA" id="ARBA00022490"/>
    </source>
</evidence>
<dbReference type="GO" id="GO:0007052">
    <property type="term" value="P:mitotic spindle organization"/>
    <property type="evidence" value="ECO:0007669"/>
    <property type="project" value="TreeGrafter"/>
</dbReference>
<proteinExistence type="inferred from homology"/>
<dbReference type="STRING" id="70415.A0A5S6QPK5"/>
<reference evidence="12" key="1">
    <citation type="submission" date="2019-12" db="UniProtKB">
        <authorList>
            <consortium name="WormBaseParasite"/>
        </authorList>
    </citation>
    <scope>IDENTIFICATION</scope>
</reference>
<dbReference type="FunFam" id="1.20.120.1150:FF:000002">
    <property type="entry name" value="Serine/threonine-protein phosphatase 2A activator"/>
    <property type="match status" value="1"/>
</dbReference>
<comment type="catalytic activity">
    <reaction evidence="1 10">
        <text>[protein]-peptidylproline (omega=180) = [protein]-peptidylproline (omega=0)</text>
        <dbReference type="Rhea" id="RHEA:16237"/>
        <dbReference type="Rhea" id="RHEA-COMP:10747"/>
        <dbReference type="Rhea" id="RHEA-COMP:10748"/>
        <dbReference type="ChEBI" id="CHEBI:83833"/>
        <dbReference type="ChEBI" id="CHEBI:83834"/>
        <dbReference type="EC" id="5.2.1.8"/>
    </reaction>
</comment>
<name>A0A5S6QPK5_TRIMR</name>